<sequence length="30" mass="3694">MAFIFFEMLEKLATKITRNDMRVILYTPDW</sequence>
<evidence type="ECO:0000313" key="1">
    <source>
        <dbReference type="EMBL" id="GAH46347.1"/>
    </source>
</evidence>
<organism evidence="1">
    <name type="scientific">marine sediment metagenome</name>
    <dbReference type="NCBI Taxonomy" id="412755"/>
    <lineage>
        <taxon>unclassified sequences</taxon>
        <taxon>metagenomes</taxon>
        <taxon>ecological metagenomes</taxon>
    </lineage>
</organism>
<dbReference type="EMBL" id="BARU01007583">
    <property type="protein sequence ID" value="GAH46347.1"/>
    <property type="molecule type" value="Genomic_DNA"/>
</dbReference>
<comment type="caution">
    <text evidence="1">The sequence shown here is derived from an EMBL/GenBank/DDBJ whole genome shotgun (WGS) entry which is preliminary data.</text>
</comment>
<protein>
    <submittedName>
        <fullName evidence="1">Uncharacterized protein</fullName>
    </submittedName>
</protein>
<name>X1FMZ3_9ZZZZ</name>
<reference evidence="1" key="1">
    <citation type="journal article" date="2014" name="Front. Microbiol.">
        <title>High frequency of phylogenetically diverse reductive dehalogenase-homologous genes in deep subseafloor sedimentary metagenomes.</title>
        <authorList>
            <person name="Kawai M."/>
            <person name="Futagami T."/>
            <person name="Toyoda A."/>
            <person name="Takaki Y."/>
            <person name="Nishi S."/>
            <person name="Hori S."/>
            <person name="Arai W."/>
            <person name="Tsubouchi T."/>
            <person name="Morono Y."/>
            <person name="Uchiyama I."/>
            <person name="Ito T."/>
            <person name="Fujiyama A."/>
            <person name="Inagaki F."/>
            <person name="Takami H."/>
        </authorList>
    </citation>
    <scope>NUCLEOTIDE SEQUENCE</scope>
    <source>
        <strain evidence="1">Expedition CK06-06</strain>
    </source>
</reference>
<gene>
    <name evidence="1" type="ORF">S03H2_14937</name>
</gene>
<feature type="non-terminal residue" evidence="1">
    <location>
        <position position="30"/>
    </location>
</feature>
<proteinExistence type="predicted"/>
<dbReference type="AlphaFoldDB" id="X1FMZ3"/>
<accession>X1FMZ3</accession>